<name>H9UIN7_SPIAZ</name>
<gene>
    <name evidence="2" type="ordered locus">Spiaf_1305</name>
</gene>
<dbReference type="HOGENOM" id="CLU_2883337_0_0_12"/>
<keyword evidence="1" id="KW-0812">Transmembrane</keyword>
<evidence type="ECO:0000313" key="3">
    <source>
        <dbReference type="Proteomes" id="UP000007383"/>
    </source>
</evidence>
<dbReference type="AlphaFoldDB" id="H9UIN7"/>
<reference evidence="3" key="1">
    <citation type="journal article" date="2013" name="Stand. Genomic Sci.">
        <title>Complete genome sequence of the halophilic bacterium Spirochaeta africana type strain (Z-7692(T)) from the alkaline Lake Magadi in the East African Rift.</title>
        <authorList>
            <person name="Liolos K."/>
            <person name="Abt B."/>
            <person name="Scheuner C."/>
            <person name="Teshima H."/>
            <person name="Held B."/>
            <person name="Lapidus A."/>
            <person name="Nolan M."/>
            <person name="Lucas S."/>
            <person name="Deshpande S."/>
            <person name="Cheng J.F."/>
            <person name="Tapia R."/>
            <person name="Goodwin L.A."/>
            <person name="Pitluck S."/>
            <person name="Pagani I."/>
            <person name="Ivanova N."/>
            <person name="Mavromatis K."/>
            <person name="Mikhailova N."/>
            <person name="Huntemann M."/>
            <person name="Pati A."/>
            <person name="Chen A."/>
            <person name="Palaniappan K."/>
            <person name="Land M."/>
            <person name="Rohde M."/>
            <person name="Tindall B.J."/>
            <person name="Detter J.C."/>
            <person name="Goker M."/>
            <person name="Bristow J."/>
            <person name="Eisen J.A."/>
            <person name="Markowitz V."/>
            <person name="Hugenholtz P."/>
            <person name="Woyke T."/>
            <person name="Klenk H.P."/>
            <person name="Kyrpides N.C."/>
        </authorList>
    </citation>
    <scope>NUCLEOTIDE SEQUENCE</scope>
    <source>
        <strain evidence="3">ATCC 700263 / DSM 8902 / Z-7692</strain>
    </source>
</reference>
<dbReference type="RefSeq" id="WP_014455368.1">
    <property type="nucleotide sequence ID" value="NC_017098.1"/>
</dbReference>
<proteinExistence type="predicted"/>
<dbReference type="Proteomes" id="UP000007383">
    <property type="component" value="Chromosome"/>
</dbReference>
<dbReference type="STRING" id="889378.Spiaf_1305"/>
<protein>
    <submittedName>
        <fullName evidence="2">Uncharacterized protein</fullName>
    </submittedName>
</protein>
<dbReference type="EMBL" id="CP003282">
    <property type="protein sequence ID" value="AFG37380.1"/>
    <property type="molecule type" value="Genomic_DNA"/>
</dbReference>
<evidence type="ECO:0000313" key="2">
    <source>
        <dbReference type="EMBL" id="AFG37380.1"/>
    </source>
</evidence>
<dbReference type="KEGG" id="sfc:Spiaf_1305"/>
<dbReference type="PATRIC" id="fig|889378.3.peg.1309"/>
<dbReference type="OrthoDB" id="371138at2"/>
<feature type="transmembrane region" description="Helical" evidence="1">
    <location>
        <begin position="44"/>
        <end position="71"/>
    </location>
</feature>
<sequence>MREIAGHWPGRIFLLVLLASIIGMAVVVAQGHTETAEGADPVLLFGWMTMPLVIGIVFVLVWLVAYLVYFFKFWPYR</sequence>
<keyword evidence="1" id="KW-0472">Membrane</keyword>
<keyword evidence="1" id="KW-1133">Transmembrane helix</keyword>
<feature type="transmembrane region" description="Helical" evidence="1">
    <location>
        <begin position="12"/>
        <end position="32"/>
    </location>
</feature>
<keyword evidence="3" id="KW-1185">Reference proteome</keyword>
<accession>H9UIN7</accession>
<organism evidence="2 3">
    <name type="scientific">Spirochaeta africana (strain ATCC 700263 / DSM 8902 / Z-7692)</name>
    <dbReference type="NCBI Taxonomy" id="889378"/>
    <lineage>
        <taxon>Bacteria</taxon>
        <taxon>Pseudomonadati</taxon>
        <taxon>Spirochaetota</taxon>
        <taxon>Spirochaetia</taxon>
        <taxon>Spirochaetales</taxon>
        <taxon>Spirochaetaceae</taxon>
        <taxon>Spirochaeta</taxon>
    </lineage>
</organism>
<evidence type="ECO:0000256" key="1">
    <source>
        <dbReference type="SAM" id="Phobius"/>
    </source>
</evidence>